<comment type="caution">
    <text evidence="5">The sequence shown here is derived from an EMBL/GenBank/DDBJ whole genome shotgun (WGS) entry which is preliminary data.</text>
</comment>
<dbReference type="RefSeq" id="WP_234368214.1">
    <property type="nucleotide sequence ID" value="NZ_JAUORK010000004.1"/>
</dbReference>
<dbReference type="InterPro" id="IPR025997">
    <property type="entry name" value="SBP_2_dom"/>
</dbReference>
<evidence type="ECO:0000256" key="2">
    <source>
        <dbReference type="ARBA" id="ARBA00007639"/>
    </source>
</evidence>
<dbReference type="GO" id="GO:0030288">
    <property type="term" value="C:outer membrane-bounded periplasmic space"/>
    <property type="evidence" value="ECO:0007669"/>
    <property type="project" value="TreeGrafter"/>
</dbReference>
<dbReference type="Gene3D" id="3.40.50.2300">
    <property type="match status" value="2"/>
</dbReference>
<comment type="subcellular location">
    <subcellularLocation>
        <location evidence="1">Periplasm</location>
    </subcellularLocation>
</comment>
<sequence>MYKVEPFATSPNSHRRMPRLRRAVASLTTALLAVSVANAAWAADTERYVMITHGQNSDPFWSVVKRGADDAAEELGVKVEYRAPSTFDMAKMAQLLDAAVASQPDGLIISLTDADALGKGIKNAVEQQIPVITINSGGDKSKEIGARLHIGQSEYEAGRGAAERMVESGAKHGLCINQEQGNVGLDARCAGFIKGFDGSASELATSTDPTEIKNSLVAYLNQHSEVDAILALGPLGSEPMLKAMQEAGATQKFQLGTFDLSPDILAAIQSGEMNFAIDQQQYLQGYLPVVFMHQYHIHGLMPAGDVATGPGFVTAENAGQVIELSEQGIR</sequence>
<feature type="chain" id="PRO_5042876008" evidence="3">
    <location>
        <begin position="43"/>
        <end position="330"/>
    </location>
</feature>
<evidence type="ECO:0000313" key="5">
    <source>
        <dbReference type="EMBL" id="MDO6671424.1"/>
    </source>
</evidence>
<protein>
    <submittedName>
        <fullName evidence="5">Sugar ABC transporter substrate-binding protein</fullName>
    </submittedName>
</protein>
<proteinExistence type="inferred from homology"/>
<dbReference type="GO" id="GO:0055085">
    <property type="term" value="P:transmembrane transport"/>
    <property type="evidence" value="ECO:0007669"/>
    <property type="project" value="UniProtKB-ARBA"/>
</dbReference>
<evidence type="ECO:0000256" key="3">
    <source>
        <dbReference type="SAM" id="SignalP"/>
    </source>
</evidence>
<gene>
    <name evidence="5" type="ORF">Q4535_04755</name>
</gene>
<reference evidence="5" key="1">
    <citation type="submission" date="2023-07" db="EMBL/GenBank/DDBJ databases">
        <title>Genome content predicts the carbon catabolic preferences of heterotrophic bacteria.</title>
        <authorList>
            <person name="Gralka M."/>
        </authorList>
    </citation>
    <scope>NUCLEOTIDE SEQUENCE</scope>
    <source>
        <strain evidence="5">C2R13</strain>
    </source>
</reference>
<feature type="domain" description="Periplasmic binding protein" evidence="4">
    <location>
        <begin position="51"/>
        <end position="295"/>
    </location>
</feature>
<dbReference type="InterPro" id="IPR028082">
    <property type="entry name" value="Peripla_BP_I"/>
</dbReference>
<comment type="similarity">
    <text evidence="2">Belongs to the bacterial solute-binding protein 2 family.</text>
</comment>
<dbReference type="InterPro" id="IPR050555">
    <property type="entry name" value="Bact_Solute-Bind_Prot2"/>
</dbReference>
<dbReference type="CDD" id="cd06312">
    <property type="entry name" value="PBP1_ABC_sugar_binding-like"/>
    <property type="match status" value="1"/>
</dbReference>
<dbReference type="Proteomes" id="UP001170481">
    <property type="component" value="Unassembled WGS sequence"/>
</dbReference>
<dbReference type="PANTHER" id="PTHR30036:SF7">
    <property type="entry name" value="ABC TRANSPORTER PERIPLASMIC-BINDING PROTEIN YPHF"/>
    <property type="match status" value="1"/>
</dbReference>
<dbReference type="PANTHER" id="PTHR30036">
    <property type="entry name" value="D-XYLOSE-BINDING PERIPLASMIC PROTEIN"/>
    <property type="match status" value="1"/>
</dbReference>
<dbReference type="EMBL" id="JAUORK010000004">
    <property type="protein sequence ID" value="MDO6671424.1"/>
    <property type="molecule type" value="Genomic_DNA"/>
</dbReference>
<evidence type="ECO:0000256" key="1">
    <source>
        <dbReference type="ARBA" id="ARBA00004418"/>
    </source>
</evidence>
<dbReference type="AlphaFoldDB" id="A0AAP4WXS2"/>
<name>A0AAP4WXS2_9GAMM</name>
<feature type="signal peptide" evidence="3">
    <location>
        <begin position="1"/>
        <end position="42"/>
    </location>
</feature>
<evidence type="ECO:0000313" key="6">
    <source>
        <dbReference type="Proteomes" id="UP001170481"/>
    </source>
</evidence>
<dbReference type="Pfam" id="PF13407">
    <property type="entry name" value="Peripla_BP_4"/>
    <property type="match status" value="1"/>
</dbReference>
<keyword evidence="3" id="KW-0732">Signal</keyword>
<dbReference type="GO" id="GO:0030246">
    <property type="term" value="F:carbohydrate binding"/>
    <property type="evidence" value="ECO:0007669"/>
    <property type="project" value="TreeGrafter"/>
</dbReference>
<dbReference type="SUPFAM" id="SSF53822">
    <property type="entry name" value="Periplasmic binding protein-like I"/>
    <property type="match status" value="1"/>
</dbReference>
<evidence type="ECO:0000259" key="4">
    <source>
        <dbReference type="Pfam" id="PF13407"/>
    </source>
</evidence>
<accession>A0AAP4WXS2</accession>
<organism evidence="5 6">
    <name type="scientific">Cobetia amphilecti</name>
    <dbReference type="NCBI Taxonomy" id="1055104"/>
    <lineage>
        <taxon>Bacteria</taxon>
        <taxon>Pseudomonadati</taxon>
        <taxon>Pseudomonadota</taxon>
        <taxon>Gammaproteobacteria</taxon>
        <taxon>Oceanospirillales</taxon>
        <taxon>Halomonadaceae</taxon>
        <taxon>Cobetia</taxon>
    </lineage>
</organism>